<accession>A0AAN7Z988</accession>
<dbReference type="PANTHER" id="PTHR28152">
    <property type="entry name" value="HYDROXYACYL-THIOESTER DEHYDRATASE TYPE 2, MITOCHONDRIAL"/>
    <property type="match status" value="1"/>
</dbReference>
<dbReference type="SUPFAM" id="SSF54637">
    <property type="entry name" value="Thioesterase/thiol ester dehydrase-isomerase"/>
    <property type="match status" value="1"/>
</dbReference>
<dbReference type="GO" id="GO:0019171">
    <property type="term" value="F:(3R)-hydroxyacyl-[acyl-carrier-protein] dehydratase activity"/>
    <property type="evidence" value="ECO:0007669"/>
    <property type="project" value="TreeGrafter"/>
</dbReference>
<dbReference type="EMBL" id="JAWHQM010000012">
    <property type="protein sequence ID" value="KAK5629691.1"/>
    <property type="molecule type" value="Genomic_DNA"/>
</dbReference>
<dbReference type="AlphaFoldDB" id="A0AAN7Z988"/>
<dbReference type="InterPro" id="IPR052741">
    <property type="entry name" value="Mitochondrial_HTD2"/>
</dbReference>
<reference evidence="1 2" key="1">
    <citation type="submission" date="2023-10" db="EMBL/GenBank/DDBJ databases">
        <title>Draft genome sequence of Xylaria bambusicola isolate GMP-LS, the root and basal stem rot pathogen of sugarcane in Indonesia.</title>
        <authorList>
            <person name="Selvaraj P."/>
            <person name="Muralishankar V."/>
            <person name="Muruganantham S."/>
            <person name="Sp S."/>
            <person name="Haryani S."/>
            <person name="Lau K.J.X."/>
            <person name="Naqvi N.I."/>
        </authorList>
    </citation>
    <scope>NUCLEOTIDE SEQUENCE [LARGE SCALE GENOMIC DNA]</scope>
    <source>
        <strain evidence="1">GMP-LS</strain>
    </source>
</reference>
<protein>
    <recommendedName>
        <fullName evidence="3">MaoC-like domain-containing protein</fullName>
    </recommendedName>
</protein>
<gene>
    <name evidence="1" type="ORF">RRF57_005406</name>
</gene>
<sequence>MYNFEAIKAEMLARPPQIHIDSMYTTNSRLLTEALADFLPEECLFKPKNSKTSVCLGDTVPPGHHLPSRNAFTRRMWAGGSIQGFNGLTLDGREAVCIERIEDVKVHGSAGSEKIYVEVLRNYLKQHDFTQWQKRGPSELDLPIDLVEYDLNGIIEHRTLVFMRELSDENKIMNLKKEQKVVKAPNNPEHSVTLQPTPTLLFHYSALSYNAHRIHLDRSYCREVEGYRDLLVHGPLSLTLMLSVLESGLNGLGYEINKIDYRHLAPLYVDQTMRICCAPRASKSIEKQDGITGRNKWDVWIENQDGGLCVKGTVETMKISTVHNL</sequence>
<comment type="caution">
    <text evidence="1">The sequence shown here is derived from an EMBL/GenBank/DDBJ whole genome shotgun (WGS) entry which is preliminary data.</text>
</comment>
<organism evidence="1 2">
    <name type="scientific">Xylaria bambusicola</name>
    <dbReference type="NCBI Taxonomy" id="326684"/>
    <lineage>
        <taxon>Eukaryota</taxon>
        <taxon>Fungi</taxon>
        <taxon>Dikarya</taxon>
        <taxon>Ascomycota</taxon>
        <taxon>Pezizomycotina</taxon>
        <taxon>Sordariomycetes</taxon>
        <taxon>Xylariomycetidae</taxon>
        <taxon>Xylariales</taxon>
        <taxon>Xylariaceae</taxon>
        <taxon>Xylaria</taxon>
    </lineage>
</organism>
<dbReference type="Gene3D" id="3.10.129.10">
    <property type="entry name" value="Hotdog Thioesterase"/>
    <property type="match status" value="1"/>
</dbReference>
<dbReference type="InterPro" id="IPR029069">
    <property type="entry name" value="HotDog_dom_sf"/>
</dbReference>
<evidence type="ECO:0008006" key="3">
    <source>
        <dbReference type="Google" id="ProtNLM"/>
    </source>
</evidence>
<name>A0AAN7Z988_9PEZI</name>
<keyword evidence="2" id="KW-1185">Reference proteome</keyword>
<dbReference type="GO" id="GO:0005739">
    <property type="term" value="C:mitochondrion"/>
    <property type="evidence" value="ECO:0007669"/>
    <property type="project" value="TreeGrafter"/>
</dbReference>
<dbReference type="Proteomes" id="UP001305414">
    <property type="component" value="Unassembled WGS sequence"/>
</dbReference>
<dbReference type="PANTHER" id="PTHR28152:SF1">
    <property type="entry name" value="HYDROXYACYL-THIOESTER DEHYDRATASE TYPE 2, MITOCHONDRIAL"/>
    <property type="match status" value="1"/>
</dbReference>
<evidence type="ECO:0000313" key="2">
    <source>
        <dbReference type="Proteomes" id="UP001305414"/>
    </source>
</evidence>
<proteinExistence type="predicted"/>
<evidence type="ECO:0000313" key="1">
    <source>
        <dbReference type="EMBL" id="KAK5629691.1"/>
    </source>
</evidence>